<evidence type="ECO:0000313" key="1">
    <source>
        <dbReference type="EnsemblMetazoa" id="PPA38924.1"/>
    </source>
</evidence>
<accession>A0A8R1Z1W0</accession>
<accession>A0A2A6BCQ7</accession>
<dbReference type="EnsemblMetazoa" id="PPA38924.1">
    <property type="protein sequence ID" value="PPA38924.1"/>
    <property type="gene ID" value="WBGene00277293"/>
</dbReference>
<evidence type="ECO:0000313" key="2">
    <source>
        <dbReference type="Proteomes" id="UP000005239"/>
    </source>
</evidence>
<proteinExistence type="predicted"/>
<dbReference type="AlphaFoldDB" id="A0A2A6BCQ7"/>
<gene>
    <name evidence="1" type="primary">WBGene00277293</name>
</gene>
<keyword evidence="2" id="KW-1185">Reference proteome</keyword>
<reference evidence="1" key="2">
    <citation type="submission" date="2022-06" db="UniProtKB">
        <authorList>
            <consortium name="EnsemblMetazoa"/>
        </authorList>
    </citation>
    <scope>IDENTIFICATION</scope>
    <source>
        <strain evidence="1">PS312</strain>
    </source>
</reference>
<sequence>MGDRKPPLHYTIAVYKVLRKSREPLSCIAIFRNVITRFPHLMNSGSLVGDILRFLRTSLFIAIGDPSNSATVMVYILNPEHDKMTIDRATGRLNGIAQVSGEFTDLLDLRQ</sequence>
<name>A0A2A6BCQ7_PRIPA</name>
<organism evidence="1 2">
    <name type="scientific">Pristionchus pacificus</name>
    <name type="common">Parasitic nematode worm</name>
    <dbReference type="NCBI Taxonomy" id="54126"/>
    <lineage>
        <taxon>Eukaryota</taxon>
        <taxon>Metazoa</taxon>
        <taxon>Ecdysozoa</taxon>
        <taxon>Nematoda</taxon>
        <taxon>Chromadorea</taxon>
        <taxon>Rhabditida</taxon>
        <taxon>Rhabditina</taxon>
        <taxon>Diplogasteromorpha</taxon>
        <taxon>Diplogasteroidea</taxon>
        <taxon>Neodiplogasteridae</taxon>
        <taxon>Pristionchus</taxon>
    </lineage>
</organism>
<reference evidence="2" key="1">
    <citation type="journal article" date="2008" name="Nat. Genet.">
        <title>The Pristionchus pacificus genome provides a unique perspective on nematode lifestyle and parasitism.</title>
        <authorList>
            <person name="Dieterich C."/>
            <person name="Clifton S.W."/>
            <person name="Schuster L.N."/>
            <person name="Chinwalla A."/>
            <person name="Delehaunty K."/>
            <person name="Dinkelacker I."/>
            <person name="Fulton L."/>
            <person name="Fulton R."/>
            <person name="Godfrey J."/>
            <person name="Minx P."/>
            <person name="Mitreva M."/>
            <person name="Roeseler W."/>
            <person name="Tian H."/>
            <person name="Witte H."/>
            <person name="Yang S.P."/>
            <person name="Wilson R.K."/>
            <person name="Sommer R.J."/>
        </authorList>
    </citation>
    <scope>NUCLEOTIDE SEQUENCE [LARGE SCALE GENOMIC DNA]</scope>
    <source>
        <strain evidence="2">PS312</strain>
    </source>
</reference>
<dbReference type="Proteomes" id="UP000005239">
    <property type="component" value="Unassembled WGS sequence"/>
</dbReference>
<protein>
    <submittedName>
        <fullName evidence="1">Uncharacterized protein</fullName>
    </submittedName>
</protein>